<dbReference type="Proteomes" id="UP001165064">
    <property type="component" value="Unassembled WGS sequence"/>
</dbReference>
<gene>
    <name evidence="1" type="ORF">Amon02_000886700</name>
</gene>
<comment type="caution">
    <text evidence="1">The sequence shown here is derived from an EMBL/GenBank/DDBJ whole genome shotgun (WGS) entry which is preliminary data.</text>
</comment>
<organism evidence="1 2">
    <name type="scientific">Ambrosiozyma monospora</name>
    <name type="common">Yeast</name>
    <name type="synonym">Endomycopsis monosporus</name>
    <dbReference type="NCBI Taxonomy" id="43982"/>
    <lineage>
        <taxon>Eukaryota</taxon>
        <taxon>Fungi</taxon>
        <taxon>Dikarya</taxon>
        <taxon>Ascomycota</taxon>
        <taxon>Saccharomycotina</taxon>
        <taxon>Pichiomycetes</taxon>
        <taxon>Pichiales</taxon>
        <taxon>Pichiaceae</taxon>
        <taxon>Ambrosiozyma</taxon>
    </lineage>
</organism>
<accession>A0ACB5TM38</accession>
<evidence type="ECO:0000313" key="1">
    <source>
        <dbReference type="EMBL" id="GME91276.1"/>
    </source>
</evidence>
<name>A0ACB5TM38_AMBMO</name>
<proteinExistence type="predicted"/>
<reference evidence="1" key="1">
    <citation type="submission" date="2023-04" db="EMBL/GenBank/DDBJ databases">
        <title>Ambrosiozyma monospora NBRC 10751.</title>
        <authorList>
            <person name="Ichikawa N."/>
            <person name="Sato H."/>
            <person name="Tonouchi N."/>
        </authorList>
    </citation>
    <scope>NUCLEOTIDE SEQUENCE</scope>
    <source>
        <strain evidence="1">NBRC 10751</strain>
    </source>
</reference>
<evidence type="ECO:0000313" key="2">
    <source>
        <dbReference type="Proteomes" id="UP001165064"/>
    </source>
</evidence>
<protein>
    <submittedName>
        <fullName evidence="1">Unnamed protein product</fullName>
    </submittedName>
</protein>
<keyword evidence="2" id="KW-1185">Reference proteome</keyword>
<sequence>MYHALDYLKQPGADREKLDQFSIDKLVDHSNKRGIPIGSRDQMDRSEFSLCHFWSNFEIARTDLFTSPEYKAYFDFLENSKGFYTERWGDAPIHSLAAGMFLSSSEIHYFRDIGYKHATLRHCPYNSPNQLPYESGPNYRHSYTPKEENFWAAFDKPVEQDGVGVGCRCVCPDKKRKNEIEDTGGSCIPAWAKLLDDKQERKFHFDMDVVEQKAVGLYREYLKSHGSNGDGWKLSQDQIDKLRENIVWH</sequence>
<dbReference type="EMBL" id="BSXS01008051">
    <property type="protein sequence ID" value="GME91276.1"/>
    <property type="molecule type" value="Genomic_DNA"/>
</dbReference>